<evidence type="ECO:0000313" key="3">
    <source>
        <dbReference type="Proteomes" id="UP001595457"/>
    </source>
</evidence>
<feature type="compositionally biased region" description="Basic and acidic residues" evidence="1">
    <location>
        <begin position="38"/>
        <end position="52"/>
    </location>
</feature>
<evidence type="ECO:0000313" key="2">
    <source>
        <dbReference type="EMBL" id="MFC2973976.1"/>
    </source>
</evidence>
<accession>A0ABV7AZ39</accession>
<comment type="caution">
    <text evidence="2">The sequence shown here is derived from an EMBL/GenBank/DDBJ whole genome shotgun (WGS) entry which is preliminary data.</text>
</comment>
<gene>
    <name evidence="2" type="ORF">ACFOJE_17375</name>
</gene>
<reference evidence="3" key="1">
    <citation type="journal article" date="2019" name="Int. J. Syst. Evol. Microbiol.">
        <title>The Global Catalogue of Microorganisms (GCM) 10K type strain sequencing project: providing services to taxonomists for standard genome sequencing and annotation.</title>
        <authorList>
            <consortium name="The Broad Institute Genomics Platform"/>
            <consortium name="The Broad Institute Genome Sequencing Center for Infectious Disease"/>
            <person name="Wu L."/>
            <person name="Ma J."/>
        </authorList>
    </citation>
    <scope>NUCLEOTIDE SEQUENCE [LARGE SCALE GENOMIC DNA]</scope>
    <source>
        <strain evidence="3">KCTC 62195</strain>
    </source>
</reference>
<feature type="region of interest" description="Disordered" evidence="1">
    <location>
        <begin position="30"/>
        <end position="52"/>
    </location>
</feature>
<dbReference type="Proteomes" id="UP001595457">
    <property type="component" value="Unassembled WGS sequence"/>
</dbReference>
<name>A0ABV7AZ39_9GAMM</name>
<protein>
    <submittedName>
        <fullName evidence="2">Uncharacterized protein</fullName>
    </submittedName>
</protein>
<dbReference type="EMBL" id="JBHRSJ010000034">
    <property type="protein sequence ID" value="MFC2973976.1"/>
    <property type="molecule type" value="Genomic_DNA"/>
</dbReference>
<keyword evidence="3" id="KW-1185">Reference proteome</keyword>
<sequence>MLVLLNFQGNEQPVDLELLASNSGRIMDADAGLTHPTVPEDRSSLSRSRTRAERIGAVASRVRKRRSPHSML</sequence>
<evidence type="ECO:0000256" key="1">
    <source>
        <dbReference type="SAM" id="MobiDB-lite"/>
    </source>
</evidence>
<dbReference type="RefSeq" id="WP_377815915.1">
    <property type="nucleotide sequence ID" value="NZ_JBHRSJ010000034.1"/>
</dbReference>
<organism evidence="2 3">
    <name type="scientific">Azotobacter bryophylli</name>
    <dbReference type="NCBI Taxonomy" id="1986537"/>
    <lineage>
        <taxon>Bacteria</taxon>
        <taxon>Pseudomonadati</taxon>
        <taxon>Pseudomonadota</taxon>
        <taxon>Gammaproteobacteria</taxon>
        <taxon>Pseudomonadales</taxon>
        <taxon>Pseudomonadaceae</taxon>
        <taxon>Azotobacter</taxon>
    </lineage>
</organism>
<proteinExistence type="predicted"/>